<keyword evidence="8" id="KW-1185">Reference proteome</keyword>
<evidence type="ECO:0000256" key="3">
    <source>
        <dbReference type="ARBA" id="ARBA00022576"/>
    </source>
</evidence>
<comment type="cofactor">
    <cofactor evidence="1">
        <name>pyridoxal 5'-phosphate</name>
        <dbReference type="ChEBI" id="CHEBI:597326"/>
    </cofactor>
</comment>
<evidence type="ECO:0000313" key="8">
    <source>
        <dbReference type="Proteomes" id="UP000065807"/>
    </source>
</evidence>
<keyword evidence="3 7" id="KW-0032">Aminotransferase</keyword>
<dbReference type="KEGG" id="lpil:LIP_0307"/>
<dbReference type="AlphaFoldDB" id="A0A0K2SH85"/>
<dbReference type="PANTHER" id="PTHR43807">
    <property type="entry name" value="FI04487P"/>
    <property type="match status" value="1"/>
</dbReference>
<evidence type="ECO:0000256" key="4">
    <source>
        <dbReference type="ARBA" id="ARBA00022679"/>
    </source>
</evidence>
<keyword evidence="4 7" id="KW-0808">Transferase</keyword>
<dbReference type="STRING" id="1555112.LIP_0307"/>
<dbReference type="PATRIC" id="fig|1555112.3.peg.321"/>
<protein>
    <submittedName>
        <fullName evidence="7">Aminotransferase class I/II</fullName>
    </submittedName>
</protein>
<dbReference type="RefSeq" id="WP_068133385.1">
    <property type="nucleotide sequence ID" value="NZ_AP014924.1"/>
</dbReference>
<dbReference type="GO" id="GO:0016212">
    <property type="term" value="F:kynurenine-oxoglutarate transaminase activity"/>
    <property type="evidence" value="ECO:0007669"/>
    <property type="project" value="TreeGrafter"/>
</dbReference>
<dbReference type="OrthoDB" id="9802328at2"/>
<gene>
    <name evidence="7" type="ORF">LIP_0307</name>
</gene>
<dbReference type="InterPro" id="IPR015422">
    <property type="entry name" value="PyrdxlP-dep_Trfase_small"/>
</dbReference>
<dbReference type="CDD" id="cd00609">
    <property type="entry name" value="AAT_like"/>
    <property type="match status" value="1"/>
</dbReference>
<name>A0A0K2SH85_LIMPI</name>
<reference evidence="8" key="2">
    <citation type="journal article" date="2016" name="Int. J. Syst. Evol. Microbiol.">
        <title>Complete genome sequence and cell structure of Limnochorda pilosa, a Gram-negative spore-former within the phylum Firmicutes.</title>
        <authorList>
            <person name="Watanabe M."/>
            <person name="Kojima H."/>
            <person name="Fukui M."/>
        </authorList>
    </citation>
    <scope>NUCLEOTIDE SEQUENCE [LARGE SCALE GENOMIC DNA]</scope>
    <source>
        <strain evidence="8">HC45</strain>
    </source>
</reference>
<reference evidence="8" key="1">
    <citation type="submission" date="2015-07" db="EMBL/GenBank/DDBJ databases">
        <title>Complete genome sequence and phylogenetic analysis of Limnochorda pilosa.</title>
        <authorList>
            <person name="Watanabe M."/>
            <person name="Kojima H."/>
            <person name="Fukui M."/>
        </authorList>
    </citation>
    <scope>NUCLEOTIDE SEQUENCE [LARGE SCALE GENOMIC DNA]</scope>
    <source>
        <strain evidence="8">HC45</strain>
    </source>
</reference>
<dbReference type="GO" id="GO:0030170">
    <property type="term" value="F:pyridoxal phosphate binding"/>
    <property type="evidence" value="ECO:0007669"/>
    <property type="project" value="InterPro"/>
</dbReference>
<accession>A0A0K2SH85</accession>
<feature type="domain" description="Aminotransferase class I/classII large" evidence="6">
    <location>
        <begin position="29"/>
        <end position="383"/>
    </location>
</feature>
<dbReference type="PANTHER" id="PTHR43807:SF20">
    <property type="entry name" value="FI04487P"/>
    <property type="match status" value="1"/>
</dbReference>
<dbReference type="Gene3D" id="3.40.640.10">
    <property type="entry name" value="Type I PLP-dependent aspartate aminotransferase-like (Major domain)"/>
    <property type="match status" value="1"/>
</dbReference>
<evidence type="ECO:0000259" key="6">
    <source>
        <dbReference type="Pfam" id="PF00155"/>
    </source>
</evidence>
<sequence>MPRAAARVAGIAESTIREMTRIAEAHGALNLAQGFPDGNAPPELVEWAVTALRSGENQYSFTWGDPRFRRAIAAKTARFWGWAPDPDSEITVTCGASEAMAASLLAILDPGDELIVFEPFYENYVPLARLAGAEVRYIRLEPPAFRLDVEAVRQVAGPRTRAVVLNTPNNPTGRVFSREELAGLAELCRERDLLLVSDEIYEHFVYGAAVHVPVATLPDMWQRTIAVSGVSKTFQVTGWRLGYVLAPAPLTAAIRKVHDYLTVAAPTPLQVAAARAMDELPASYYQELAHRFARKRDLFVSALQVAGFACSLPEGAYYVMADASRLGARSDWEAARALIRRAGIAAVPGSSFFQGGRRPQSAPLLRFAFCKEDATLAEAARRLASLARPSSPGANERPS</sequence>
<evidence type="ECO:0000256" key="1">
    <source>
        <dbReference type="ARBA" id="ARBA00001933"/>
    </source>
</evidence>
<dbReference type="InterPro" id="IPR004839">
    <property type="entry name" value="Aminotransferase_I/II_large"/>
</dbReference>
<dbReference type="SUPFAM" id="SSF53383">
    <property type="entry name" value="PLP-dependent transferases"/>
    <property type="match status" value="1"/>
</dbReference>
<organism evidence="7 8">
    <name type="scientific">Limnochorda pilosa</name>
    <dbReference type="NCBI Taxonomy" id="1555112"/>
    <lineage>
        <taxon>Bacteria</taxon>
        <taxon>Bacillati</taxon>
        <taxon>Bacillota</taxon>
        <taxon>Limnochordia</taxon>
        <taxon>Limnochordales</taxon>
        <taxon>Limnochordaceae</taxon>
        <taxon>Limnochorda</taxon>
    </lineage>
</organism>
<evidence type="ECO:0000313" key="7">
    <source>
        <dbReference type="EMBL" id="BAS26164.1"/>
    </source>
</evidence>
<proteinExistence type="inferred from homology"/>
<dbReference type="InterPro" id="IPR015421">
    <property type="entry name" value="PyrdxlP-dep_Trfase_major"/>
</dbReference>
<dbReference type="Pfam" id="PF00155">
    <property type="entry name" value="Aminotran_1_2"/>
    <property type="match status" value="1"/>
</dbReference>
<dbReference type="EMBL" id="AP014924">
    <property type="protein sequence ID" value="BAS26164.1"/>
    <property type="molecule type" value="Genomic_DNA"/>
</dbReference>
<dbReference type="FunFam" id="3.40.640.10:FF:000033">
    <property type="entry name" value="Aspartate aminotransferase"/>
    <property type="match status" value="1"/>
</dbReference>
<comment type="similarity">
    <text evidence="2">Belongs to the class-I pyridoxal-phosphate-dependent aminotransferase family.</text>
</comment>
<keyword evidence="5" id="KW-0663">Pyridoxal phosphate</keyword>
<dbReference type="Proteomes" id="UP000065807">
    <property type="component" value="Chromosome"/>
</dbReference>
<dbReference type="InterPro" id="IPR051326">
    <property type="entry name" value="Kynurenine-oxoglutarate_AT"/>
</dbReference>
<dbReference type="GO" id="GO:0005737">
    <property type="term" value="C:cytoplasm"/>
    <property type="evidence" value="ECO:0007669"/>
    <property type="project" value="TreeGrafter"/>
</dbReference>
<evidence type="ECO:0000256" key="2">
    <source>
        <dbReference type="ARBA" id="ARBA00007441"/>
    </source>
</evidence>
<dbReference type="Gene3D" id="3.90.1150.10">
    <property type="entry name" value="Aspartate Aminotransferase, domain 1"/>
    <property type="match status" value="1"/>
</dbReference>
<dbReference type="InterPro" id="IPR015424">
    <property type="entry name" value="PyrdxlP-dep_Trfase"/>
</dbReference>
<evidence type="ECO:0000256" key="5">
    <source>
        <dbReference type="ARBA" id="ARBA00022898"/>
    </source>
</evidence>